<feature type="non-terminal residue" evidence="2">
    <location>
        <position position="1"/>
    </location>
</feature>
<feature type="non-terminal residue" evidence="2">
    <location>
        <position position="112"/>
    </location>
</feature>
<keyword evidence="3" id="KW-1185">Reference proteome</keyword>
<evidence type="ECO:0000313" key="2">
    <source>
        <dbReference type="EMBL" id="MDV3443870.1"/>
    </source>
</evidence>
<sequence>LDRLTEEKTADSRKAYAYDATGNRTSRTTYATTNGTEAQTAKQSLRYAPDSNRLAQRSSSYAVEADAAGNYTRYSQSRRYTYDDQGRLSAVTDAVDPLSTRAVRYAYNALGQ</sequence>
<feature type="compositionally biased region" description="Polar residues" evidence="1">
    <location>
        <begin position="26"/>
        <end position="43"/>
    </location>
</feature>
<dbReference type="InterPro" id="IPR006530">
    <property type="entry name" value="YD"/>
</dbReference>
<name>A0ABU3Y1L1_9GAMM</name>
<accession>A0ABU3Y1L1</accession>
<reference evidence="2 3" key="1">
    <citation type="submission" date="2023-10" db="EMBL/GenBank/DDBJ databases">
        <title>Pseudomonas otitidis isolated from a paediatric patient with cystic fibrosis in Chile.</title>
        <authorList>
            <person name="Amsteins-Romero L."/>
            <person name="Opazo-Capurro A."/>
            <person name="Matus-Kohler M."/>
            <person name="Gonzalez-Rocha G."/>
        </authorList>
    </citation>
    <scope>NUCLEOTIDE SEQUENCE [LARGE SCALE GENOMIC DNA]</scope>
    <source>
        <strain evidence="2 3">P-714</strain>
    </source>
</reference>
<dbReference type="NCBIfam" id="TIGR01643">
    <property type="entry name" value="YD_repeat_2x"/>
    <property type="match status" value="2"/>
</dbReference>
<dbReference type="InterPro" id="IPR031325">
    <property type="entry name" value="RHS_repeat"/>
</dbReference>
<organism evidence="2 3">
    <name type="scientific">Metapseudomonas otitidis</name>
    <dbReference type="NCBI Taxonomy" id="319939"/>
    <lineage>
        <taxon>Bacteria</taxon>
        <taxon>Pseudomonadati</taxon>
        <taxon>Pseudomonadota</taxon>
        <taxon>Gammaproteobacteria</taxon>
        <taxon>Pseudomonadales</taxon>
        <taxon>Pseudomonadaceae</taxon>
        <taxon>Metapseudomonas</taxon>
    </lineage>
</organism>
<dbReference type="Pfam" id="PF05593">
    <property type="entry name" value="RHS_repeat"/>
    <property type="match status" value="1"/>
</dbReference>
<gene>
    <name evidence="2" type="ORF">R0G64_31130</name>
</gene>
<feature type="compositionally biased region" description="Basic and acidic residues" evidence="1">
    <location>
        <begin position="1"/>
        <end position="16"/>
    </location>
</feature>
<comment type="caution">
    <text evidence="2">The sequence shown here is derived from an EMBL/GenBank/DDBJ whole genome shotgun (WGS) entry which is preliminary data.</text>
</comment>
<dbReference type="Proteomes" id="UP001273935">
    <property type="component" value="Unassembled WGS sequence"/>
</dbReference>
<feature type="region of interest" description="Disordered" evidence="1">
    <location>
        <begin position="1"/>
        <end position="20"/>
    </location>
</feature>
<dbReference type="Gene3D" id="2.180.10.10">
    <property type="entry name" value="RHS repeat-associated core"/>
    <property type="match status" value="1"/>
</dbReference>
<evidence type="ECO:0000313" key="3">
    <source>
        <dbReference type="Proteomes" id="UP001273935"/>
    </source>
</evidence>
<evidence type="ECO:0000256" key="1">
    <source>
        <dbReference type="SAM" id="MobiDB-lite"/>
    </source>
</evidence>
<dbReference type="EMBL" id="JAWJUL010000314">
    <property type="protein sequence ID" value="MDV3443870.1"/>
    <property type="molecule type" value="Genomic_DNA"/>
</dbReference>
<proteinExistence type="predicted"/>
<protein>
    <submittedName>
        <fullName evidence="2">RHS repeat protein</fullName>
    </submittedName>
</protein>
<feature type="region of interest" description="Disordered" evidence="1">
    <location>
        <begin position="26"/>
        <end position="53"/>
    </location>
</feature>